<keyword evidence="4 7" id="KW-0521">NADP</keyword>
<dbReference type="SUPFAM" id="SSF55469">
    <property type="entry name" value="FMN-dependent nitroreductase-like"/>
    <property type="match status" value="1"/>
</dbReference>
<evidence type="ECO:0000313" key="10">
    <source>
        <dbReference type="EMBL" id="RVU38660.1"/>
    </source>
</evidence>
<dbReference type="Gene3D" id="3.40.109.10">
    <property type="entry name" value="NADH Oxidase"/>
    <property type="match status" value="1"/>
</dbReference>
<dbReference type="EMBL" id="SADE01000001">
    <property type="protein sequence ID" value="RVU38660.1"/>
    <property type="molecule type" value="Genomic_DNA"/>
</dbReference>
<dbReference type="PANTHER" id="PTHR43821:SF1">
    <property type="entry name" value="NAD(P)H NITROREDUCTASE YDJA-RELATED"/>
    <property type="match status" value="1"/>
</dbReference>
<evidence type="ECO:0000256" key="7">
    <source>
        <dbReference type="PIRNR" id="PIRNR000232"/>
    </source>
</evidence>
<evidence type="ECO:0000256" key="2">
    <source>
        <dbReference type="ARBA" id="ARBA00022630"/>
    </source>
</evidence>
<dbReference type="CDD" id="cd02135">
    <property type="entry name" value="YdjA-like"/>
    <property type="match status" value="1"/>
</dbReference>
<feature type="binding site" description="in other chain" evidence="8">
    <location>
        <begin position="10"/>
        <end position="12"/>
    </location>
    <ligand>
        <name>FMN</name>
        <dbReference type="ChEBI" id="CHEBI:58210"/>
        <note>ligand shared between dimeric partners</note>
    </ligand>
</feature>
<comment type="cofactor">
    <cofactor evidence="8">
        <name>FMN</name>
        <dbReference type="ChEBI" id="CHEBI:58210"/>
    </cofactor>
    <text evidence="8">Binds 1 FMN per subunit.</text>
</comment>
<dbReference type="InterPro" id="IPR000415">
    <property type="entry name" value="Nitroreductase-like"/>
</dbReference>
<evidence type="ECO:0000256" key="4">
    <source>
        <dbReference type="ARBA" id="ARBA00022857"/>
    </source>
</evidence>
<sequence length="189" mass="20316">MQAIEAILSRQSARAVTLKEPVPEGQDLAEILQAGMTAPDHGALRPWRFKIIEGDARQRLGDVFAEALILREPNSDKAALESIRSKPLRSPLIVAVCAEITEDHPKVPPVEQVVAAACAAQNVITAAHAKGYGAIMLSGWPAYDEHVKSSLGLSRKDAIVTFIYMGTPDGTGPVKDRPSHEAFTSVWTG</sequence>
<protein>
    <recommendedName>
        <fullName evidence="7">Putative NAD(P)H nitroreductase</fullName>
        <ecNumber evidence="7">1.-.-.-</ecNumber>
    </recommendedName>
</protein>
<dbReference type="AlphaFoldDB" id="A0A437QVV0"/>
<feature type="domain" description="Nitroreductase" evidence="9">
    <location>
        <begin position="7"/>
        <end position="166"/>
    </location>
</feature>
<dbReference type="EC" id="1.-.-.-" evidence="7"/>
<dbReference type="RefSeq" id="WP_127764033.1">
    <property type="nucleotide sequence ID" value="NZ_SADE01000001.1"/>
</dbReference>
<proteinExistence type="inferred from homology"/>
<dbReference type="GO" id="GO:0016491">
    <property type="term" value="F:oxidoreductase activity"/>
    <property type="evidence" value="ECO:0007669"/>
    <property type="project" value="UniProtKB-UniRule"/>
</dbReference>
<dbReference type="InterPro" id="IPR029479">
    <property type="entry name" value="Nitroreductase"/>
</dbReference>
<comment type="caution">
    <text evidence="10">The sequence shown here is derived from an EMBL/GenBank/DDBJ whole genome shotgun (WGS) entry which is preliminary data.</text>
</comment>
<keyword evidence="6 7" id="KW-0520">NAD</keyword>
<evidence type="ECO:0000256" key="1">
    <source>
        <dbReference type="ARBA" id="ARBA00007118"/>
    </source>
</evidence>
<evidence type="ECO:0000256" key="6">
    <source>
        <dbReference type="ARBA" id="ARBA00023027"/>
    </source>
</evidence>
<feature type="binding site" evidence="8">
    <location>
        <position position="41"/>
    </location>
    <ligand>
        <name>FMN</name>
        <dbReference type="ChEBI" id="CHEBI:58210"/>
        <note>ligand shared between dimeric partners</note>
    </ligand>
</feature>
<organism evidence="10 11">
    <name type="scientific">Hwanghaeella grinnelliae</name>
    <dbReference type="NCBI Taxonomy" id="2500179"/>
    <lineage>
        <taxon>Bacteria</taxon>
        <taxon>Pseudomonadati</taxon>
        <taxon>Pseudomonadota</taxon>
        <taxon>Alphaproteobacteria</taxon>
        <taxon>Rhodospirillales</taxon>
        <taxon>Rhodospirillaceae</taxon>
        <taxon>Hwanghaeella</taxon>
    </lineage>
</organism>
<dbReference type="Proteomes" id="UP000287447">
    <property type="component" value="Unassembled WGS sequence"/>
</dbReference>
<comment type="similarity">
    <text evidence="1 7">Belongs to the nitroreductase family.</text>
</comment>
<feature type="binding site" description="in other chain" evidence="8">
    <location>
        <begin position="136"/>
        <end position="138"/>
    </location>
    <ligand>
        <name>FMN</name>
        <dbReference type="ChEBI" id="CHEBI:58210"/>
        <note>ligand shared between dimeric partners</note>
    </ligand>
</feature>
<keyword evidence="2 7" id="KW-0285">Flavoprotein</keyword>
<dbReference type="Pfam" id="PF00881">
    <property type="entry name" value="Nitroreductase"/>
    <property type="match status" value="1"/>
</dbReference>
<keyword evidence="3 7" id="KW-0288">FMN</keyword>
<reference evidence="11" key="1">
    <citation type="submission" date="2019-01" db="EMBL/GenBank/DDBJ databases">
        <title>Gri0909 isolated from a small marine red alga.</title>
        <authorList>
            <person name="Kim J."/>
            <person name="Jeong S.E."/>
            <person name="Jeon C.O."/>
        </authorList>
    </citation>
    <scope>NUCLEOTIDE SEQUENCE [LARGE SCALE GENOMIC DNA]</scope>
    <source>
        <strain evidence="11">Gri0909</strain>
    </source>
</reference>
<gene>
    <name evidence="10" type="ORF">EOI86_05125</name>
</gene>
<keyword evidence="5 7" id="KW-0560">Oxidoreductase</keyword>
<evidence type="ECO:0000256" key="5">
    <source>
        <dbReference type="ARBA" id="ARBA00023002"/>
    </source>
</evidence>
<accession>A0A437QVV0</accession>
<dbReference type="InterPro" id="IPR026021">
    <property type="entry name" value="YdjA-like"/>
</dbReference>
<evidence type="ECO:0000256" key="3">
    <source>
        <dbReference type="ARBA" id="ARBA00022643"/>
    </source>
</evidence>
<dbReference type="PANTHER" id="PTHR43821">
    <property type="entry name" value="NAD(P)H NITROREDUCTASE YDJA-RELATED"/>
    <property type="match status" value="1"/>
</dbReference>
<dbReference type="PIRSF" id="PIRSF000232">
    <property type="entry name" value="YdjA"/>
    <property type="match status" value="1"/>
</dbReference>
<dbReference type="OrthoDB" id="9804207at2"/>
<name>A0A437QVV0_9PROT</name>
<evidence type="ECO:0000259" key="9">
    <source>
        <dbReference type="Pfam" id="PF00881"/>
    </source>
</evidence>
<dbReference type="InterPro" id="IPR052530">
    <property type="entry name" value="NAD(P)H_nitroreductase"/>
</dbReference>
<keyword evidence="11" id="KW-1185">Reference proteome</keyword>
<evidence type="ECO:0000313" key="11">
    <source>
        <dbReference type="Proteomes" id="UP000287447"/>
    </source>
</evidence>
<evidence type="ECO:0000256" key="8">
    <source>
        <dbReference type="PIRSR" id="PIRSR000232-1"/>
    </source>
</evidence>